<proteinExistence type="predicted"/>
<reference evidence="3" key="1">
    <citation type="journal article" date="2015" name="Nat. Genet.">
        <title>The genome and transcriptome of the zoonotic hookworm Ancylostoma ceylanicum identify infection-specific gene families.</title>
        <authorList>
            <person name="Schwarz E.M."/>
            <person name="Hu Y."/>
            <person name="Antoshechkin I."/>
            <person name="Miller M.M."/>
            <person name="Sternberg P.W."/>
            <person name="Aroian R.V."/>
        </authorList>
    </citation>
    <scope>NUCLEOTIDE SEQUENCE</scope>
    <source>
        <strain evidence="3">HY135</strain>
    </source>
</reference>
<accession>A0A016S9M9</accession>
<evidence type="ECO:0000313" key="2">
    <source>
        <dbReference type="EMBL" id="EYB87096.1"/>
    </source>
</evidence>
<dbReference type="Proteomes" id="UP000024635">
    <property type="component" value="Unassembled WGS sequence"/>
</dbReference>
<keyword evidence="3" id="KW-1185">Reference proteome</keyword>
<evidence type="ECO:0000313" key="3">
    <source>
        <dbReference type="Proteomes" id="UP000024635"/>
    </source>
</evidence>
<dbReference type="EMBL" id="JARK01001604">
    <property type="protein sequence ID" value="EYB87096.1"/>
    <property type="molecule type" value="Genomic_DNA"/>
</dbReference>
<evidence type="ECO:0000256" key="1">
    <source>
        <dbReference type="SAM" id="MobiDB-lite"/>
    </source>
</evidence>
<name>A0A016S9M9_9BILA</name>
<protein>
    <submittedName>
        <fullName evidence="2">Uncharacterized protein</fullName>
    </submittedName>
</protein>
<dbReference type="AlphaFoldDB" id="A0A016S9M9"/>
<gene>
    <name evidence="2" type="primary">Acey_s0268.g782</name>
    <name evidence="2" type="ORF">Y032_0268g782</name>
</gene>
<organism evidence="2 3">
    <name type="scientific">Ancylostoma ceylanicum</name>
    <dbReference type="NCBI Taxonomy" id="53326"/>
    <lineage>
        <taxon>Eukaryota</taxon>
        <taxon>Metazoa</taxon>
        <taxon>Ecdysozoa</taxon>
        <taxon>Nematoda</taxon>
        <taxon>Chromadorea</taxon>
        <taxon>Rhabditida</taxon>
        <taxon>Rhabditina</taxon>
        <taxon>Rhabditomorpha</taxon>
        <taxon>Strongyloidea</taxon>
        <taxon>Ancylostomatidae</taxon>
        <taxon>Ancylostomatinae</taxon>
        <taxon>Ancylostoma</taxon>
    </lineage>
</organism>
<comment type="caution">
    <text evidence="2">The sequence shown here is derived from an EMBL/GenBank/DDBJ whole genome shotgun (WGS) entry which is preliminary data.</text>
</comment>
<feature type="region of interest" description="Disordered" evidence="1">
    <location>
        <begin position="67"/>
        <end position="94"/>
    </location>
</feature>
<sequence>MRFPSVDYLTMKLGRNQGMHRSLNSGTAHFLLTMPGNKYAVACEPNVERVLITKATPARTYFNRASTSALGSVTGESDPENKPSTSAGFKRSRC</sequence>